<evidence type="ECO:0000256" key="3">
    <source>
        <dbReference type="ARBA" id="ARBA00023002"/>
    </source>
</evidence>
<dbReference type="GO" id="GO:0004497">
    <property type="term" value="F:monooxygenase activity"/>
    <property type="evidence" value="ECO:0007669"/>
    <property type="project" value="UniProtKB-KW"/>
</dbReference>
<dbReference type="Pfam" id="PF00296">
    <property type="entry name" value="Bac_luciferase"/>
    <property type="match status" value="1"/>
</dbReference>
<dbReference type="SUPFAM" id="SSF51679">
    <property type="entry name" value="Bacterial luciferase-like"/>
    <property type="match status" value="1"/>
</dbReference>
<name>A0A368DMT6_9PROT</name>
<dbReference type="PANTHER" id="PTHR30137:SF16">
    <property type="entry name" value="BLL0895 PROTEIN"/>
    <property type="match status" value="1"/>
</dbReference>
<evidence type="ECO:0000313" key="6">
    <source>
        <dbReference type="EMBL" id="RCL73158.1"/>
    </source>
</evidence>
<sequence>MRLGFFTMPVHPEGKDWYQSLQEDRQAVILADKLGFHDAFIGEHLTDKSENITNSMIFLSSLISETNNIKLGTGTSNLSHMHPVLVASHAAMLDHLSKGRFIFGISPGALRCDAEVLGIINEDRGQIFAEAIDVILEIWKSDPPYNINLPNNRFKVSTKETTFLEVGVGYLQKPYQKPLPEIVGTVVAPYSKGIISMGERNFHPISAHFLLPKWVKTHWENYKDGKANVGIEADISDWRIAKTIFVNDDTKIANNYGKHDKNSPYRFFYEHLYRKLERSNRLSVFKADQNIDDDSLNMDDILDQLVICGDANQVVDQILAFREEVGDFGELLYGGVDWVDETLARKSMELMAEKVIPEVNKHINK</sequence>
<evidence type="ECO:0000313" key="7">
    <source>
        <dbReference type="Proteomes" id="UP000253570"/>
    </source>
</evidence>
<keyword evidence="4" id="KW-0503">Monooxygenase</keyword>
<accession>A0A368DMT6</accession>
<dbReference type="Gene3D" id="3.20.20.30">
    <property type="entry name" value="Luciferase-like domain"/>
    <property type="match status" value="1"/>
</dbReference>
<protein>
    <submittedName>
        <fullName evidence="6">Flavin-dependent oxidoreductase</fullName>
    </submittedName>
</protein>
<evidence type="ECO:0000259" key="5">
    <source>
        <dbReference type="Pfam" id="PF00296"/>
    </source>
</evidence>
<dbReference type="InterPro" id="IPR050766">
    <property type="entry name" value="Bact_Lucif_Oxidored"/>
</dbReference>
<organism evidence="6 7">
    <name type="scientific">PS1 clade bacterium</name>
    <dbReference type="NCBI Taxonomy" id="2175152"/>
    <lineage>
        <taxon>Bacteria</taxon>
        <taxon>Pseudomonadati</taxon>
        <taxon>Pseudomonadota</taxon>
        <taxon>Alphaproteobacteria</taxon>
        <taxon>PS1 clade</taxon>
    </lineage>
</organism>
<dbReference type="InterPro" id="IPR036661">
    <property type="entry name" value="Luciferase-like_sf"/>
</dbReference>
<keyword evidence="3" id="KW-0560">Oxidoreductase</keyword>
<proteinExistence type="inferred from homology"/>
<comment type="similarity">
    <text evidence="1">Belongs to the bacterial luciferase oxidoreductase family.</text>
</comment>
<evidence type="ECO:0000256" key="1">
    <source>
        <dbReference type="ARBA" id="ARBA00010426"/>
    </source>
</evidence>
<evidence type="ECO:0000256" key="4">
    <source>
        <dbReference type="ARBA" id="ARBA00023033"/>
    </source>
</evidence>
<keyword evidence="2" id="KW-0285">Flavoprotein</keyword>
<dbReference type="Proteomes" id="UP000253570">
    <property type="component" value="Unassembled WGS sequence"/>
</dbReference>
<comment type="caution">
    <text evidence="6">The sequence shown here is derived from an EMBL/GenBank/DDBJ whole genome shotgun (WGS) entry which is preliminary data.</text>
</comment>
<reference evidence="6 7" key="1">
    <citation type="journal article" date="2018" name="Microbiome">
        <title>Fine metagenomic profile of the Mediterranean stratified and mixed water columns revealed by assembly and recruitment.</title>
        <authorList>
            <person name="Haro-Moreno J.M."/>
            <person name="Lopez-Perez M."/>
            <person name="De La Torre J.R."/>
            <person name="Picazo A."/>
            <person name="Camacho A."/>
            <person name="Rodriguez-Valera F."/>
        </authorList>
    </citation>
    <scope>NUCLEOTIDE SEQUENCE [LARGE SCALE GENOMIC DNA]</scope>
    <source>
        <strain evidence="6">MED-G57</strain>
    </source>
</reference>
<dbReference type="InterPro" id="IPR011251">
    <property type="entry name" value="Luciferase-like_dom"/>
</dbReference>
<dbReference type="AlphaFoldDB" id="A0A368DMT6"/>
<dbReference type="GO" id="GO:0016705">
    <property type="term" value="F:oxidoreductase activity, acting on paired donors, with incorporation or reduction of molecular oxygen"/>
    <property type="evidence" value="ECO:0007669"/>
    <property type="project" value="InterPro"/>
</dbReference>
<feature type="domain" description="Luciferase-like" evidence="5">
    <location>
        <begin position="1"/>
        <end position="323"/>
    </location>
</feature>
<dbReference type="EMBL" id="QOQD01000009">
    <property type="protein sequence ID" value="RCL73158.1"/>
    <property type="molecule type" value="Genomic_DNA"/>
</dbReference>
<dbReference type="GO" id="GO:0005829">
    <property type="term" value="C:cytosol"/>
    <property type="evidence" value="ECO:0007669"/>
    <property type="project" value="TreeGrafter"/>
</dbReference>
<evidence type="ECO:0000256" key="2">
    <source>
        <dbReference type="ARBA" id="ARBA00022630"/>
    </source>
</evidence>
<dbReference type="PANTHER" id="PTHR30137">
    <property type="entry name" value="LUCIFERASE-LIKE MONOOXYGENASE"/>
    <property type="match status" value="1"/>
</dbReference>
<gene>
    <name evidence="6" type="ORF">DBW71_04235</name>
</gene>